<keyword evidence="3" id="KW-1185">Reference proteome</keyword>
<feature type="compositionally biased region" description="Polar residues" evidence="1">
    <location>
        <begin position="233"/>
        <end position="244"/>
    </location>
</feature>
<feature type="region of interest" description="Disordered" evidence="1">
    <location>
        <begin position="233"/>
        <end position="256"/>
    </location>
</feature>
<comment type="caution">
    <text evidence="2">The sequence shown here is derived from an EMBL/GenBank/DDBJ whole genome shotgun (WGS) entry which is preliminary data.</text>
</comment>
<organism evidence="2 3">
    <name type="scientific">Blattamonas nauphoetae</name>
    <dbReference type="NCBI Taxonomy" id="2049346"/>
    <lineage>
        <taxon>Eukaryota</taxon>
        <taxon>Metamonada</taxon>
        <taxon>Preaxostyla</taxon>
        <taxon>Oxymonadida</taxon>
        <taxon>Blattamonas</taxon>
    </lineage>
</organism>
<name>A0ABQ9WRK7_9EUKA</name>
<sequence>MKERRGAKNEWDIPGEEEAETGGLAKREEEEDELTTSTLTIVSSVEGWTMPDDAGDTVSLKCCASSFASLSSVGSVLEKDQQIVAALVNIIPSSENARSPRDPPHMTAEGSRFRVHPNSHLQFLNTQRITHVVICGTGTTSGSNVWNPSTFLASPAKHVSRVCSFLDKALDGDGVILLVSGACDGSDVAEPADSDEAIVRIVHSSQNVVQPGSATDSVCAECAYCSESEAPQLTGATSEPTSGTEPAGSILQSGDARRHRMPLKLAKTSPLLSQCAGTILGAPDDSGIDGSWKPKLSALRTIEQNALRRQGSAGHRSEIVGRTTSQSCDEFGPKYAIAEHKSRPQRHWIRWPPPRELIRRPLPAALLAPTAHPSVGSGLQHRPLSPLVAHTHKPPFASEGPRELERTAESCSCDDAPVLAREWDALAATLEASPKVGLAPHNPSHTLPLFPKIRQCAFCECEEENTDNTSREGEGCGCDEEAPFLIVSPIGLGGSAVVARSLSFARHYLAVLFCAESRCRFLFWQCLALCVLPVLACT</sequence>
<dbReference type="EMBL" id="JARBJD010000432">
    <property type="protein sequence ID" value="KAK2942134.1"/>
    <property type="molecule type" value="Genomic_DNA"/>
</dbReference>
<accession>A0ABQ9WRK7</accession>
<evidence type="ECO:0008006" key="4">
    <source>
        <dbReference type="Google" id="ProtNLM"/>
    </source>
</evidence>
<feature type="region of interest" description="Disordered" evidence="1">
    <location>
        <begin position="1"/>
        <end position="37"/>
    </location>
</feature>
<gene>
    <name evidence="2" type="ORF">BLNAU_22957</name>
</gene>
<dbReference type="Proteomes" id="UP001281761">
    <property type="component" value="Unassembled WGS sequence"/>
</dbReference>
<proteinExistence type="predicted"/>
<reference evidence="2 3" key="1">
    <citation type="journal article" date="2022" name="bioRxiv">
        <title>Genomics of Preaxostyla Flagellates Illuminates Evolutionary Transitions and the Path Towards Mitochondrial Loss.</title>
        <authorList>
            <person name="Novak L.V.F."/>
            <person name="Treitli S.C."/>
            <person name="Pyrih J."/>
            <person name="Halakuc P."/>
            <person name="Pipaliya S.V."/>
            <person name="Vacek V."/>
            <person name="Brzon O."/>
            <person name="Soukal P."/>
            <person name="Eme L."/>
            <person name="Dacks J.B."/>
            <person name="Karnkowska A."/>
            <person name="Elias M."/>
            <person name="Hampl V."/>
        </authorList>
    </citation>
    <scope>NUCLEOTIDE SEQUENCE [LARGE SCALE GENOMIC DNA]</scope>
    <source>
        <strain evidence="2">NAU3</strain>
        <tissue evidence="2">Gut</tissue>
    </source>
</reference>
<evidence type="ECO:0000313" key="2">
    <source>
        <dbReference type="EMBL" id="KAK2942134.1"/>
    </source>
</evidence>
<evidence type="ECO:0000256" key="1">
    <source>
        <dbReference type="SAM" id="MobiDB-lite"/>
    </source>
</evidence>
<evidence type="ECO:0000313" key="3">
    <source>
        <dbReference type="Proteomes" id="UP001281761"/>
    </source>
</evidence>
<protein>
    <recommendedName>
        <fullName evidence="4">Macro domain-containing protein</fullName>
    </recommendedName>
</protein>
<feature type="compositionally biased region" description="Basic and acidic residues" evidence="1">
    <location>
        <begin position="1"/>
        <end position="11"/>
    </location>
</feature>